<keyword evidence="3" id="KW-1185">Reference proteome</keyword>
<gene>
    <name evidence="2" type="ORF">KHA90_12070</name>
</gene>
<protein>
    <submittedName>
        <fullName evidence="2">Carboxypeptidase-like regulatory domain-containing protein</fullName>
    </submittedName>
</protein>
<evidence type="ECO:0000313" key="2">
    <source>
        <dbReference type="EMBL" id="MBS7231763.1"/>
    </source>
</evidence>
<evidence type="ECO:0000256" key="1">
    <source>
        <dbReference type="SAM" id="SignalP"/>
    </source>
</evidence>
<dbReference type="Pfam" id="PF18939">
    <property type="entry name" value="DUF5686"/>
    <property type="match status" value="1"/>
</dbReference>
<name>A0ABS5PBV6_9FLAO</name>
<dbReference type="Gene3D" id="2.50.20.10">
    <property type="entry name" value="Lipoprotein localisation LolA/LolB/LppX"/>
    <property type="match status" value="1"/>
</dbReference>
<dbReference type="InterPro" id="IPR008969">
    <property type="entry name" value="CarboxyPept-like_regulatory"/>
</dbReference>
<dbReference type="InterPro" id="IPR043741">
    <property type="entry name" value="DUF5686"/>
</dbReference>
<dbReference type="Gene3D" id="2.60.40.1120">
    <property type="entry name" value="Carboxypeptidase-like, regulatory domain"/>
    <property type="match status" value="1"/>
</dbReference>
<feature type="chain" id="PRO_5046817998" evidence="1">
    <location>
        <begin position="18"/>
        <end position="830"/>
    </location>
</feature>
<evidence type="ECO:0000313" key="3">
    <source>
        <dbReference type="Proteomes" id="UP000722625"/>
    </source>
</evidence>
<proteinExistence type="predicted"/>
<sequence length="830" mass="95266">MRLFCLLTLFFTLSIQAQFQINGIVTDSGNKPLPFATITTSDNINTITDVDGKFIFKPSGKATTFSVSYIGFQTRIIAITEKTYYQISLSLKTDDLKEVIISNENPALTIIRKVIANKNKNNPQKKLSTFEYKSYNKLIVTANPDSIDGRIDSTAAYKDLNKKRINIDSSDYKFKEIISKQHLFQTEKVSQYQFGNNKLKETILGTKMAGFKQPIYEVIAFNLQSISIYGTKYELFETKYENPISNGAPESYNYKLLDTVNIKGRDTYMIYFKNKQKRKASGLEGVLYIDQENFAVAKAVMRIKGVLDISGIHEFEYVPSEKIWFQSNTTFKIVKGKSDDDIKILGGTIQFDGDVEDNFETRKKSASDFTYLLSESNNFDIHYNTNTSIKDPSLYIEIKDDANKKPEAFWNEYRKESLDLKSQRTYQLIDSLSISKKIENRLGFGRKIINGYIPIGPVDLDLKKIISYNNYEGFRLGLGGITNDKFSKIFRIEGYSAYGTKDGEVKYSLGAGVLLDKSTNTWINGYYTDDVREIASTVFAVDKRVFKIYDPRPINISTFYKYVAWKGNVQTKIIPKTEAVLELARTYVEPQFDYLFNYNGQLYSHYVMTTAMVSIVWAPFSNFMQTPTGRNESDKKFPRFTFQYTQSLPDVLGNDFSFGKIDFKTEYEKKYLNGQKTSLLLQGGYAIGDVPLTHLYNTMPNNLTKETVIQRITFAGRNSFETMFFNEFFSSQYVFFQVKHGFDRIRILKKVRPSLVLVTRMAWGHMENPEQHVGPEYKTLDKGYFESGIELNKIYKGFGLGGFYRYGPNQLSKFEDNIAVKISYVLDLGL</sequence>
<dbReference type="EMBL" id="JAGYVZ010000010">
    <property type="protein sequence ID" value="MBS7231763.1"/>
    <property type="molecule type" value="Genomic_DNA"/>
</dbReference>
<keyword evidence="1" id="KW-0732">Signal</keyword>
<reference evidence="2 3" key="1">
    <citation type="journal article" date="2018" name="Int. J. Syst. Evol. Microbiol.">
        <title>Flavobacterium chryseum sp. nov. and Flavobacterium psychroterrae sp. nov., novel environmental bacteria isolated from Antarctica.</title>
        <authorList>
            <person name="Kralova S."/>
            <person name="Svec P."/>
            <person name="Busse H.J."/>
            <person name="Stankova E."/>
            <person name="Vaczi P."/>
            <person name="Sedlacek I."/>
        </authorList>
    </citation>
    <scope>NUCLEOTIDE SEQUENCE [LARGE SCALE GENOMIC DNA]</scope>
    <source>
        <strain evidence="2 3">CCM 8827</strain>
    </source>
</reference>
<dbReference type="SUPFAM" id="SSF49464">
    <property type="entry name" value="Carboxypeptidase regulatory domain-like"/>
    <property type="match status" value="1"/>
</dbReference>
<organism evidence="2 3">
    <name type="scientific">Flavobacterium psychroterrae</name>
    <dbReference type="NCBI Taxonomy" id="2133767"/>
    <lineage>
        <taxon>Bacteria</taxon>
        <taxon>Pseudomonadati</taxon>
        <taxon>Bacteroidota</taxon>
        <taxon>Flavobacteriia</taxon>
        <taxon>Flavobacteriales</taxon>
        <taxon>Flavobacteriaceae</taxon>
        <taxon>Flavobacterium</taxon>
    </lineage>
</organism>
<dbReference type="Proteomes" id="UP000722625">
    <property type="component" value="Unassembled WGS sequence"/>
</dbReference>
<dbReference type="Pfam" id="PF13715">
    <property type="entry name" value="CarbopepD_reg_2"/>
    <property type="match status" value="1"/>
</dbReference>
<dbReference type="RefSeq" id="WP_213299899.1">
    <property type="nucleotide sequence ID" value="NZ_JAGYVZ010000010.1"/>
</dbReference>
<comment type="caution">
    <text evidence="2">The sequence shown here is derived from an EMBL/GenBank/DDBJ whole genome shotgun (WGS) entry which is preliminary data.</text>
</comment>
<feature type="signal peptide" evidence="1">
    <location>
        <begin position="1"/>
        <end position="17"/>
    </location>
</feature>
<accession>A0ABS5PBV6</accession>